<proteinExistence type="predicted"/>
<comment type="caution">
    <text evidence="1">The sequence shown here is derived from an EMBL/GenBank/DDBJ whole genome shotgun (WGS) entry which is preliminary data.</text>
</comment>
<organism evidence="1 2">
    <name type="scientific">Cryptolaemus montrouzieri</name>
    <dbReference type="NCBI Taxonomy" id="559131"/>
    <lineage>
        <taxon>Eukaryota</taxon>
        <taxon>Metazoa</taxon>
        <taxon>Ecdysozoa</taxon>
        <taxon>Arthropoda</taxon>
        <taxon>Hexapoda</taxon>
        <taxon>Insecta</taxon>
        <taxon>Pterygota</taxon>
        <taxon>Neoptera</taxon>
        <taxon>Endopterygota</taxon>
        <taxon>Coleoptera</taxon>
        <taxon>Polyphaga</taxon>
        <taxon>Cucujiformia</taxon>
        <taxon>Coccinelloidea</taxon>
        <taxon>Coccinellidae</taxon>
        <taxon>Scymninae</taxon>
        <taxon>Scymnini</taxon>
        <taxon>Cryptolaemus</taxon>
    </lineage>
</organism>
<reference evidence="1 2" key="1">
    <citation type="journal article" date="2021" name="BMC Biol.">
        <title>Horizontally acquired antibacterial genes associated with adaptive radiation of ladybird beetles.</title>
        <authorList>
            <person name="Li H.S."/>
            <person name="Tang X.F."/>
            <person name="Huang Y.H."/>
            <person name="Xu Z.Y."/>
            <person name="Chen M.L."/>
            <person name="Du X.Y."/>
            <person name="Qiu B.Y."/>
            <person name="Chen P.T."/>
            <person name="Zhang W."/>
            <person name="Slipinski A."/>
            <person name="Escalona H.E."/>
            <person name="Waterhouse R.M."/>
            <person name="Zwick A."/>
            <person name="Pang H."/>
        </authorList>
    </citation>
    <scope>NUCLEOTIDE SEQUENCE [LARGE SCALE GENOMIC DNA]</scope>
    <source>
        <strain evidence="1">SYSU2018</strain>
    </source>
</reference>
<keyword evidence="2" id="KW-1185">Reference proteome</keyword>
<evidence type="ECO:0000313" key="2">
    <source>
        <dbReference type="Proteomes" id="UP001516400"/>
    </source>
</evidence>
<name>A0ABD2P9N2_9CUCU</name>
<dbReference type="AlphaFoldDB" id="A0ABD2P9N2"/>
<gene>
    <name evidence="1" type="ORF">HHI36_001998</name>
</gene>
<dbReference type="EMBL" id="JABFTP020000185">
    <property type="protein sequence ID" value="KAL3287530.1"/>
    <property type="molecule type" value="Genomic_DNA"/>
</dbReference>
<dbReference type="Proteomes" id="UP001516400">
    <property type="component" value="Unassembled WGS sequence"/>
</dbReference>
<accession>A0ABD2P9N2</accession>
<protein>
    <submittedName>
        <fullName evidence="1">Uncharacterized protein</fullName>
    </submittedName>
</protein>
<sequence>MNDGGCVILTDENSDFREASFKTETIEGHFEYSCTLSKALKVIVVCIYRRPKGEITILKENVTMEFLNNKVHQQDIFDAEYRQPRTLKKADRDALFVMKTLKLCTEENMQQTRKNKVHISAENMTHILLGHIVLRSTEP</sequence>
<evidence type="ECO:0000313" key="1">
    <source>
        <dbReference type="EMBL" id="KAL3287530.1"/>
    </source>
</evidence>